<comment type="similarity">
    <text evidence="1">Belongs to the 'GDXG' lipolytic enzyme family.</text>
</comment>
<evidence type="ECO:0000313" key="3">
    <source>
        <dbReference type="EMBL" id="RZC24810.1"/>
    </source>
</evidence>
<reference evidence="3 4" key="1">
    <citation type="submission" date="2018-09" db="EMBL/GenBank/DDBJ databases">
        <title>A high-quality reference genome of wild soybean provides a powerful tool to mine soybean genomes.</title>
        <authorList>
            <person name="Xie M."/>
            <person name="Chung C.Y.L."/>
            <person name="Li M.-W."/>
            <person name="Wong F.-L."/>
            <person name="Chan T.-F."/>
            <person name="Lam H.-M."/>
        </authorList>
    </citation>
    <scope>NUCLEOTIDE SEQUENCE [LARGE SCALE GENOMIC DNA]</scope>
    <source>
        <strain evidence="4">cv. W05</strain>
        <tissue evidence="3">Hypocotyl of etiolated seedlings</tissue>
    </source>
</reference>
<evidence type="ECO:0000313" key="4">
    <source>
        <dbReference type="Proteomes" id="UP000289340"/>
    </source>
</evidence>
<dbReference type="InterPro" id="IPR050466">
    <property type="entry name" value="Carboxylest/Gibb_receptor"/>
</dbReference>
<dbReference type="InterPro" id="IPR013094">
    <property type="entry name" value="AB_hydrolase_3"/>
</dbReference>
<evidence type="ECO:0000259" key="2">
    <source>
        <dbReference type="Pfam" id="PF07859"/>
    </source>
</evidence>
<dbReference type="PANTHER" id="PTHR23024:SF467">
    <property type="entry name" value="CARBOXYLESTERASE 12-RELATED"/>
    <property type="match status" value="1"/>
</dbReference>
<dbReference type="SMR" id="A0A445LNE9"/>
<sequence length="344" mass="38168">MDSTSSEVAIDLSPLLKLYKDGHVERLIGCDVVPPGHDPATNVESKDIVISKDNDVSARIYIPKLTDQTQKLPLFLYFHGGGFCIETPSSSTYHKFLNSIVSKANVIGVSVHYRRAPEHPVPIAHEDSWTSLKWVASHFNGNGPEEWLNRHVDFGKVFFGGDSAGANIAHHMAIRVGSHGLPGADPIQGSEFLLERPCAGVNFKGMVLVHPYFWGVERVGSEARKPEHVALVENLWRFTCPTTVGSDDPLMNPEKDPNLGKLACERVMVFVAENDLLKDRGWYYKELLEKCGWNGVVEVIEAKGEGHVFHLLNPDCDNAVSLLDRVASFINHKEAIDMSPRLKI</sequence>
<dbReference type="AlphaFoldDB" id="A0A445LNE9"/>
<dbReference type="Proteomes" id="UP000289340">
    <property type="component" value="Chromosome 2"/>
</dbReference>
<dbReference type="SUPFAM" id="SSF53474">
    <property type="entry name" value="alpha/beta-Hydrolases"/>
    <property type="match status" value="1"/>
</dbReference>
<proteinExistence type="inferred from homology"/>
<dbReference type="Pfam" id="PF07859">
    <property type="entry name" value="Abhydrolase_3"/>
    <property type="match status" value="1"/>
</dbReference>
<dbReference type="InterPro" id="IPR029058">
    <property type="entry name" value="AB_hydrolase_fold"/>
</dbReference>
<dbReference type="PANTHER" id="PTHR23024">
    <property type="entry name" value="ARYLACETAMIDE DEACETYLASE"/>
    <property type="match status" value="1"/>
</dbReference>
<dbReference type="EMBL" id="QZWG01000002">
    <property type="protein sequence ID" value="RZC24810.1"/>
    <property type="molecule type" value="Genomic_DNA"/>
</dbReference>
<feature type="domain" description="Alpha/beta hydrolase fold-3" evidence="2">
    <location>
        <begin position="76"/>
        <end position="310"/>
    </location>
</feature>
<comment type="caution">
    <text evidence="3">The sequence shown here is derived from an EMBL/GenBank/DDBJ whole genome shotgun (WGS) entry which is preliminary data.</text>
</comment>
<evidence type="ECO:0000256" key="1">
    <source>
        <dbReference type="ARBA" id="ARBA00010515"/>
    </source>
</evidence>
<dbReference type="Gene3D" id="3.40.50.1820">
    <property type="entry name" value="alpha/beta hydrolase"/>
    <property type="match status" value="1"/>
</dbReference>
<dbReference type="GO" id="GO:0016787">
    <property type="term" value="F:hydrolase activity"/>
    <property type="evidence" value="ECO:0007669"/>
    <property type="project" value="InterPro"/>
</dbReference>
<keyword evidence="4" id="KW-1185">Reference proteome</keyword>
<name>A0A445LNE9_GLYSO</name>
<gene>
    <name evidence="3" type="ORF">D0Y65_003821</name>
</gene>
<protein>
    <submittedName>
        <fullName evidence="3">Putative carboxylesterase 2 isoform B</fullName>
    </submittedName>
</protein>
<organism evidence="3 4">
    <name type="scientific">Glycine soja</name>
    <name type="common">Wild soybean</name>
    <dbReference type="NCBI Taxonomy" id="3848"/>
    <lineage>
        <taxon>Eukaryota</taxon>
        <taxon>Viridiplantae</taxon>
        <taxon>Streptophyta</taxon>
        <taxon>Embryophyta</taxon>
        <taxon>Tracheophyta</taxon>
        <taxon>Spermatophyta</taxon>
        <taxon>Magnoliopsida</taxon>
        <taxon>eudicotyledons</taxon>
        <taxon>Gunneridae</taxon>
        <taxon>Pentapetalae</taxon>
        <taxon>rosids</taxon>
        <taxon>fabids</taxon>
        <taxon>Fabales</taxon>
        <taxon>Fabaceae</taxon>
        <taxon>Papilionoideae</taxon>
        <taxon>50 kb inversion clade</taxon>
        <taxon>NPAAA clade</taxon>
        <taxon>indigoferoid/millettioid clade</taxon>
        <taxon>Phaseoleae</taxon>
        <taxon>Glycine</taxon>
        <taxon>Glycine subgen. Soja</taxon>
    </lineage>
</organism>
<accession>A0A445LNE9</accession>